<dbReference type="PROSITE" id="PS50125">
    <property type="entry name" value="GUANYLATE_CYCLASE_2"/>
    <property type="match status" value="1"/>
</dbReference>
<dbReference type="PANTHER" id="PTHR43081:SF1">
    <property type="entry name" value="ADENYLATE CYCLASE, TERMINAL-DIFFERENTIATION SPECIFIC"/>
    <property type="match status" value="1"/>
</dbReference>
<accession>A0A975NWH6</accession>
<dbReference type="RefSeq" id="WP_215602800.1">
    <property type="nucleotide sequence ID" value="NZ_CP076136.1"/>
</dbReference>
<evidence type="ECO:0000313" key="3">
    <source>
        <dbReference type="EMBL" id="QWG22031.1"/>
    </source>
</evidence>
<dbReference type="SUPFAM" id="SSF55073">
    <property type="entry name" value="Nucleotide cyclase"/>
    <property type="match status" value="1"/>
</dbReference>
<organism evidence="3 4">
    <name type="scientific">Bradyrhizobium sediminis</name>
    <dbReference type="NCBI Taxonomy" id="2840469"/>
    <lineage>
        <taxon>Bacteria</taxon>
        <taxon>Pseudomonadati</taxon>
        <taxon>Pseudomonadota</taxon>
        <taxon>Alphaproteobacteria</taxon>
        <taxon>Hyphomicrobiales</taxon>
        <taxon>Nitrobacteraceae</taxon>
        <taxon>Bradyrhizobium</taxon>
    </lineage>
</organism>
<keyword evidence="1" id="KW-1133">Transmembrane helix</keyword>
<dbReference type="SMART" id="SM00044">
    <property type="entry name" value="CYCc"/>
    <property type="match status" value="1"/>
</dbReference>
<feature type="domain" description="Guanylate cyclase" evidence="2">
    <location>
        <begin position="287"/>
        <end position="407"/>
    </location>
</feature>
<evidence type="ECO:0000259" key="2">
    <source>
        <dbReference type="PROSITE" id="PS50125"/>
    </source>
</evidence>
<proteinExistence type="predicted"/>
<evidence type="ECO:0000313" key="4">
    <source>
        <dbReference type="Proteomes" id="UP000676951"/>
    </source>
</evidence>
<gene>
    <name evidence="3" type="ORF">KMZ93_18835</name>
</gene>
<dbReference type="InterPro" id="IPR050697">
    <property type="entry name" value="Adenylyl/Guanylyl_Cyclase_3/4"/>
</dbReference>
<dbReference type="Pfam" id="PF00211">
    <property type="entry name" value="Guanylate_cyc"/>
    <property type="match status" value="1"/>
</dbReference>
<dbReference type="AlphaFoldDB" id="A0A975NWH6"/>
<feature type="transmembrane region" description="Helical" evidence="1">
    <location>
        <begin position="40"/>
        <end position="63"/>
    </location>
</feature>
<reference evidence="3 4" key="1">
    <citation type="submission" date="2021-06" db="EMBL/GenBank/DDBJ databases">
        <title>Bradyrhizobium sp. S2-11-4 Genome sequencing.</title>
        <authorList>
            <person name="Jin L."/>
        </authorList>
    </citation>
    <scope>NUCLEOTIDE SEQUENCE [LARGE SCALE GENOMIC DNA]</scope>
    <source>
        <strain evidence="3 4">S2-11-4</strain>
    </source>
</reference>
<dbReference type="Proteomes" id="UP000676951">
    <property type="component" value="Chromosome"/>
</dbReference>
<dbReference type="GO" id="GO:0035556">
    <property type="term" value="P:intracellular signal transduction"/>
    <property type="evidence" value="ECO:0007669"/>
    <property type="project" value="InterPro"/>
</dbReference>
<dbReference type="CDD" id="cd07302">
    <property type="entry name" value="CHD"/>
    <property type="match status" value="1"/>
</dbReference>
<dbReference type="InterPro" id="IPR029787">
    <property type="entry name" value="Nucleotide_cyclase"/>
</dbReference>
<feature type="transmembrane region" description="Helical" evidence="1">
    <location>
        <begin position="209"/>
        <end position="231"/>
    </location>
</feature>
<name>A0A975NWH6_9BRAD</name>
<dbReference type="GO" id="GO:0004016">
    <property type="term" value="F:adenylate cyclase activity"/>
    <property type="evidence" value="ECO:0007669"/>
    <property type="project" value="UniProtKB-ARBA"/>
</dbReference>
<sequence>MICIKTKQLKSTKIVKISLGQQLVMNTHSFDQPYPLLRLFLRYIVPGLLILLVLSAFLTGVGARQLAEGLYLEQATRRAQVIDRAMTEVAPDHWRRLKRGEAPALVYGDADGQTLLAELTREVRELDLTHLKIYSSRGVIQYSTDGSQIGMEDRSRAFVAAAERGASTAVYKTAEDGSALYELYVLVAVPDGSPVIFELYEPVSHLNALLWRAGIAAAGVPSVILIVLMLGMTRLVVLAQKNINSRAALVADLRTRLERLLSGAASQAVHDAVSVGGGIASSRTRCTILYSDIRDFTSFAEANGPEQVVHFLNQSMTIVVGAITRAGGDVDKLIGDAVLARFHGDRAEARAIDAAREALRLLDQANLPRGVGIGIYTGEVISGTIGPADRMDFTIIGDTVNLAARLCAAASRGEIVADAETVTAAGDAEFGAAEVISVKGRRSRLEVRRWQMVSAAEPS</sequence>
<protein>
    <submittedName>
        <fullName evidence="3">Adenylate/guanylate cyclase domain-containing protein</fullName>
    </submittedName>
</protein>
<dbReference type="InterPro" id="IPR001054">
    <property type="entry name" value="A/G_cyclase"/>
</dbReference>
<keyword evidence="1" id="KW-0812">Transmembrane</keyword>
<keyword evidence="1" id="KW-0472">Membrane</keyword>
<dbReference type="EMBL" id="CP076136">
    <property type="protein sequence ID" value="QWG22031.1"/>
    <property type="molecule type" value="Genomic_DNA"/>
</dbReference>
<evidence type="ECO:0000256" key="1">
    <source>
        <dbReference type="SAM" id="Phobius"/>
    </source>
</evidence>
<dbReference type="Gene3D" id="3.30.70.1230">
    <property type="entry name" value="Nucleotide cyclase"/>
    <property type="match status" value="1"/>
</dbReference>
<dbReference type="PANTHER" id="PTHR43081">
    <property type="entry name" value="ADENYLATE CYCLASE, TERMINAL-DIFFERENTIATION SPECIFIC-RELATED"/>
    <property type="match status" value="1"/>
</dbReference>
<dbReference type="GO" id="GO:0009190">
    <property type="term" value="P:cyclic nucleotide biosynthetic process"/>
    <property type="evidence" value="ECO:0007669"/>
    <property type="project" value="InterPro"/>
</dbReference>
<keyword evidence="4" id="KW-1185">Reference proteome</keyword>